<name>A0ABX0JJ74_9PROT</name>
<comment type="caution">
    <text evidence="1">The sequence shown here is derived from an EMBL/GenBank/DDBJ whole genome shotgun (WGS) entry which is preliminary data.</text>
</comment>
<dbReference type="Proteomes" id="UP000635278">
    <property type="component" value="Unassembled WGS sequence"/>
</dbReference>
<dbReference type="RefSeq" id="WP_173582125.1">
    <property type="nucleotide sequence ID" value="NZ_WOTB01000003.1"/>
</dbReference>
<dbReference type="InterPro" id="IPR029044">
    <property type="entry name" value="Nucleotide-diphossugar_trans"/>
</dbReference>
<evidence type="ECO:0000313" key="1">
    <source>
        <dbReference type="EMBL" id="NHN83686.1"/>
    </source>
</evidence>
<gene>
    <name evidence="1" type="ORF">GOB93_03400</name>
</gene>
<evidence type="ECO:0000313" key="2">
    <source>
        <dbReference type="Proteomes" id="UP000635278"/>
    </source>
</evidence>
<protein>
    <recommendedName>
        <fullName evidence="3">Glycosyl transferase</fullName>
    </recommendedName>
</protein>
<evidence type="ECO:0008006" key="3">
    <source>
        <dbReference type="Google" id="ProtNLM"/>
    </source>
</evidence>
<accession>A0ABX0JJ74</accession>
<keyword evidence="2" id="KW-1185">Reference proteome</keyword>
<dbReference type="SUPFAM" id="SSF53448">
    <property type="entry name" value="Nucleotide-diphospho-sugar transferases"/>
    <property type="match status" value="1"/>
</dbReference>
<proteinExistence type="predicted"/>
<organism evidence="1 2">
    <name type="scientific">Acetobacter musti</name>
    <dbReference type="NCBI Taxonomy" id="864732"/>
    <lineage>
        <taxon>Bacteria</taxon>
        <taxon>Pseudomonadati</taxon>
        <taxon>Pseudomonadota</taxon>
        <taxon>Alphaproteobacteria</taxon>
        <taxon>Acetobacterales</taxon>
        <taxon>Acetobacteraceae</taxon>
        <taxon>Acetobacter</taxon>
    </lineage>
</organism>
<dbReference type="EMBL" id="WOTB01000003">
    <property type="protein sequence ID" value="NHN83686.1"/>
    <property type="molecule type" value="Genomic_DNA"/>
</dbReference>
<sequence>MRPEQLHVVTARSNPLRWQVPDRIYHEWAEHILQSGAKLTVVECQYGGRPFTCHVPGVNHIGVRANTLVWEKERCLNIAIAGLPQDWQYVAWIDSDIFFRQPHWARETVEALQLFDVIQPWSDCYDLGPNGEHMQLHRSFCRMWMDGETIKQGPNAHRSPYRFAHPGYAWAATRRALTATGGLLDTAALGSADHHMALALIGRVSESYPGNISHDYKKHCLRWQKRAMASVNGNIGALHGSIEHKFHGSKLDRAYESRWDILTRNDFQPDEDLIRNTWSAWELAGNKPKLRREIERYFRQRNEDANVW</sequence>
<reference evidence="1 2" key="1">
    <citation type="journal article" date="2020" name="Int. J. Syst. Evol. Microbiol.">
        <title>Novel acetic acid bacteria from cider fermentations: Acetobacter conturbans sp. nov. and Acetobacter fallax sp. nov.</title>
        <authorList>
            <person name="Sombolestani A.S."/>
            <person name="Cleenwerck I."/>
            <person name="Cnockaert M."/>
            <person name="Borremans W."/>
            <person name="Wieme A.D."/>
            <person name="De Vuyst L."/>
            <person name="Vandamme P."/>
        </authorList>
    </citation>
    <scope>NUCLEOTIDE SEQUENCE [LARGE SCALE GENOMIC DNA]</scope>
    <source>
        <strain evidence="1 2">LMG 30640</strain>
    </source>
</reference>